<evidence type="ECO:0000256" key="1">
    <source>
        <dbReference type="SAM" id="MobiDB-lite"/>
    </source>
</evidence>
<feature type="compositionally biased region" description="Polar residues" evidence="1">
    <location>
        <begin position="289"/>
        <end position="305"/>
    </location>
</feature>
<dbReference type="EMBL" id="CP108253">
    <property type="protein sequence ID" value="WTU44746.1"/>
    <property type="molecule type" value="Genomic_DNA"/>
</dbReference>
<protein>
    <recommendedName>
        <fullName evidence="3">Tetratricopeptide repeat protein</fullName>
    </recommendedName>
</protein>
<dbReference type="Gene3D" id="1.25.40.10">
    <property type="entry name" value="Tetratricopeptide repeat domain"/>
    <property type="match status" value="1"/>
</dbReference>
<proteinExistence type="predicted"/>
<evidence type="ECO:0008006" key="3">
    <source>
        <dbReference type="Google" id="ProtNLM"/>
    </source>
</evidence>
<feature type="compositionally biased region" description="Polar residues" evidence="1">
    <location>
        <begin position="258"/>
        <end position="280"/>
    </location>
</feature>
<organism evidence="2">
    <name type="scientific">Streptomyces sp. NBC_00060</name>
    <dbReference type="NCBI Taxonomy" id="2975636"/>
    <lineage>
        <taxon>Bacteria</taxon>
        <taxon>Bacillati</taxon>
        <taxon>Actinomycetota</taxon>
        <taxon>Actinomycetes</taxon>
        <taxon>Kitasatosporales</taxon>
        <taxon>Streptomycetaceae</taxon>
        <taxon>Streptomyces</taxon>
    </lineage>
</organism>
<reference evidence="2" key="1">
    <citation type="submission" date="2022-10" db="EMBL/GenBank/DDBJ databases">
        <title>The complete genomes of actinobacterial strains from the NBC collection.</title>
        <authorList>
            <person name="Joergensen T.S."/>
            <person name="Alvarez Arevalo M."/>
            <person name="Sterndorff E.B."/>
            <person name="Faurdal D."/>
            <person name="Vuksanovic O."/>
            <person name="Mourched A.-S."/>
            <person name="Charusanti P."/>
            <person name="Shaw S."/>
            <person name="Blin K."/>
            <person name="Weber T."/>
        </authorList>
    </citation>
    <scope>NUCLEOTIDE SEQUENCE</scope>
    <source>
        <strain evidence="2">NBC_00060</strain>
    </source>
</reference>
<feature type="region of interest" description="Disordered" evidence="1">
    <location>
        <begin position="257"/>
        <end position="305"/>
    </location>
</feature>
<gene>
    <name evidence="2" type="ORF">OHV25_36735</name>
</gene>
<name>A0AAU2HCT9_9ACTN</name>
<dbReference type="InterPro" id="IPR011990">
    <property type="entry name" value="TPR-like_helical_dom_sf"/>
</dbReference>
<sequence length="305" mass="33168">MRYDALGAAEDLESAIRANDVAVRSAPPDHPERGTLLANRGVYRMEQFSLSDDPGDLDLDVAVAALTEAVAVTPLGSSHADFNNNLGNALQRRFERTADPADIDRSITALRTASESPAAPDEAQATYLNNLGIALRRRFRHQGDLEASIDAHRRAVELRDPGVPEWAKDQSGYATALRERFKTTGDPTHRDAAVAEFAKVVKRADAMAVVRIRAARAAARLTVEHDPGRAADFLEEAVQLLETVALRRLDLKDRQRSKNCVPNSAVRTCQPRTADNSTRGSARRWSRSVPWTGSASSVAGSALPN</sequence>
<dbReference type="AlphaFoldDB" id="A0AAU2HCT9"/>
<accession>A0AAU2HCT9</accession>
<evidence type="ECO:0000313" key="2">
    <source>
        <dbReference type="EMBL" id="WTU44746.1"/>
    </source>
</evidence>
<dbReference type="SUPFAM" id="SSF48452">
    <property type="entry name" value="TPR-like"/>
    <property type="match status" value="1"/>
</dbReference>